<dbReference type="AlphaFoldDB" id="A0A0F9GCN4"/>
<reference evidence="2" key="1">
    <citation type="journal article" date="2015" name="Nature">
        <title>Complex archaea that bridge the gap between prokaryotes and eukaryotes.</title>
        <authorList>
            <person name="Spang A."/>
            <person name="Saw J.H."/>
            <person name="Jorgensen S.L."/>
            <person name="Zaremba-Niedzwiedzka K."/>
            <person name="Martijn J."/>
            <person name="Lind A.E."/>
            <person name="van Eijk R."/>
            <person name="Schleper C."/>
            <person name="Guy L."/>
            <person name="Ettema T.J."/>
        </authorList>
    </citation>
    <scope>NUCLEOTIDE SEQUENCE</scope>
</reference>
<organism evidence="2">
    <name type="scientific">marine sediment metagenome</name>
    <dbReference type="NCBI Taxonomy" id="412755"/>
    <lineage>
        <taxon>unclassified sequences</taxon>
        <taxon>metagenomes</taxon>
        <taxon>ecological metagenomes</taxon>
    </lineage>
</organism>
<dbReference type="EMBL" id="LAZR01020618">
    <property type="protein sequence ID" value="KKL88246.1"/>
    <property type="molecule type" value="Genomic_DNA"/>
</dbReference>
<dbReference type="Pfam" id="PF02698">
    <property type="entry name" value="DUF218"/>
    <property type="match status" value="1"/>
</dbReference>
<feature type="domain" description="DUF218" evidence="1">
    <location>
        <begin position="21"/>
        <end position="143"/>
    </location>
</feature>
<evidence type="ECO:0000313" key="2">
    <source>
        <dbReference type="EMBL" id="KKL88246.1"/>
    </source>
</evidence>
<dbReference type="GO" id="GO:0005886">
    <property type="term" value="C:plasma membrane"/>
    <property type="evidence" value="ECO:0007669"/>
    <property type="project" value="TreeGrafter"/>
</dbReference>
<evidence type="ECO:0000259" key="1">
    <source>
        <dbReference type="Pfam" id="PF02698"/>
    </source>
</evidence>
<comment type="caution">
    <text evidence="2">The sequence shown here is derived from an EMBL/GenBank/DDBJ whole genome shotgun (WGS) entry which is preliminary data.</text>
</comment>
<dbReference type="InterPro" id="IPR051599">
    <property type="entry name" value="Cell_Envelope_Assoc"/>
</dbReference>
<accession>A0A0F9GCN4</accession>
<dbReference type="CDD" id="cd06259">
    <property type="entry name" value="YdcF-like"/>
    <property type="match status" value="1"/>
</dbReference>
<sequence>MSTAREKFLAVLANGPLLKADAIVVLLGEDSNERIDVAVELMASGAGPELFLSGGIEDPPRRRSAKAMTPKLLGRGVAPMAVYADNEAMNTHEQAVNFVAHALEKGWKRALLVASPYHMPRAFLTVLKAIMEAEATKLLHIIPVTAAQALWWSCPDGMTDTRLDLYSVEMGKIKEYREHVASWNEGLDYLKFWESEMLKPVEKEDESI</sequence>
<name>A0A0F9GCN4_9ZZZZ</name>
<dbReference type="InterPro" id="IPR014729">
    <property type="entry name" value="Rossmann-like_a/b/a_fold"/>
</dbReference>
<proteinExistence type="predicted"/>
<dbReference type="InterPro" id="IPR003848">
    <property type="entry name" value="DUF218"/>
</dbReference>
<dbReference type="Gene3D" id="3.40.50.620">
    <property type="entry name" value="HUPs"/>
    <property type="match status" value="1"/>
</dbReference>
<gene>
    <name evidence="2" type="ORF">LCGC14_1926640</name>
</gene>
<protein>
    <recommendedName>
        <fullName evidence="1">DUF218 domain-containing protein</fullName>
    </recommendedName>
</protein>
<dbReference type="PANTHER" id="PTHR30336">
    <property type="entry name" value="INNER MEMBRANE PROTEIN, PROBABLE PERMEASE"/>
    <property type="match status" value="1"/>
</dbReference>
<dbReference type="PANTHER" id="PTHR30336:SF20">
    <property type="entry name" value="DUF218 DOMAIN-CONTAINING PROTEIN"/>
    <property type="match status" value="1"/>
</dbReference>